<reference evidence="11 12" key="1">
    <citation type="submission" date="2019-09" db="EMBL/GenBank/DDBJ databases">
        <authorList>
            <person name="Criscuolo A."/>
        </authorList>
    </citation>
    <scope>NUCLEOTIDE SEQUENCE [LARGE SCALE GENOMIC DNA]</scope>
    <source>
        <strain evidence="12">3(2)</strain>
    </source>
</reference>
<evidence type="ECO:0000256" key="8">
    <source>
        <dbReference type="SAM" id="Phobius"/>
    </source>
</evidence>
<dbReference type="Gene3D" id="3.30.450.350">
    <property type="entry name" value="CHASE domain"/>
    <property type="match status" value="1"/>
</dbReference>
<dbReference type="PROSITE" id="PS50887">
    <property type="entry name" value="GGDEF"/>
    <property type="match status" value="1"/>
</dbReference>
<evidence type="ECO:0000256" key="5">
    <source>
        <dbReference type="ARBA" id="ARBA00022989"/>
    </source>
</evidence>
<dbReference type="PANTHER" id="PTHR45138">
    <property type="entry name" value="REGULATORY COMPONENTS OF SENSORY TRANSDUCTION SYSTEM"/>
    <property type="match status" value="1"/>
</dbReference>
<evidence type="ECO:0000256" key="4">
    <source>
        <dbReference type="ARBA" id="ARBA00022692"/>
    </source>
</evidence>
<name>A0A5K1I3N8_9GAMM</name>
<dbReference type="SMART" id="SM00267">
    <property type="entry name" value="GGDEF"/>
    <property type="match status" value="1"/>
</dbReference>
<evidence type="ECO:0000313" key="11">
    <source>
        <dbReference type="EMBL" id="VVZ96005.1"/>
    </source>
</evidence>
<dbReference type="GO" id="GO:0043709">
    <property type="term" value="P:cell adhesion involved in single-species biofilm formation"/>
    <property type="evidence" value="ECO:0007669"/>
    <property type="project" value="TreeGrafter"/>
</dbReference>
<feature type="domain" description="CHASE" evidence="9">
    <location>
        <begin position="289"/>
        <end position="373"/>
    </location>
</feature>
<dbReference type="InterPro" id="IPR043128">
    <property type="entry name" value="Rev_trsase/Diguanyl_cyclase"/>
</dbReference>
<dbReference type="InterPro" id="IPR006189">
    <property type="entry name" value="CHASE_dom"/>
</dbReference>
<dbReference type="InterPro" id="IPR050469">
    <property type="entry name" value="Diguanylate_Cyclase"/>
</dbReference>
<evidence type="ECO:0000256" key="1">
    <source>
        <dbReference type="ARBA" id="ARBA00001946"/>
    </source>
</evidence>
<dbReference type="SUPFAM" id="SSF55073">
    <property type="entry name" value="Nucleotide cyclase"/>
    <property type="match status" value="1"/>
</dbReference>
<feature type="domain" description="GGDEF" evidence="10">
    <location>
        <begin position="518"/>
        <end position="651"/>
    </location>
</feature>
<organism evidence="11 12">
    <name type="scientific">Halomonas lysinitropha</name>
    <dbReference type="NCBI Taxonomy" id="2607506"/>
    <lineage>
        <taxon>Bacteria</taxon>
        <taxon>Pseudomonadati</taxon>
        <taxon>Pseudomonadota</taxon>
        <taxon>Gammaproteobacteria</taxon>
        <taxon>Oceanospirillales</taxon>
        <taxon>Halomonadaceae</taxon>
        <taxon>Halomonas</taxon>
    </lineage>
</organism>
<dbReference type="Gene3D" id="3.30.70.270">
    <property type="match status" value="1"/>
</dbReference>
<dbReference type="InterPro" id="IPR042240">
    <property type="entry name" value="CHASE_sf"/>
</dbReference>
<keyword evidence="11" id="KW-0808">Transferase</keyword>
<dbReference type="FunFam" id="3.30.70.270:FF:000001">
    <property type="entry name" value="Diguanylate cyclase domain protein"/>
    <property type="match status" value="1"/>
</dbReference>
<sequence length="652" mass="72241">MSRPAINLNLLALLLALLASLLDWTAPGTVLSLTGSLPIVATALCQLAWHHRRPALARGTGLAVLMVLIPALASFLIPEYWISHSAWNRQVEGWTAGSLIVDWRPPLLVILCLIMLIASLLVRTRANLGAPQLLAMTAILLVMQGVETWHATNLLSLTGSALEQAALWSLLAAQLSGVAVNWRGHLPGLKRALPAGVLLACLTLLFWHQQKTLVEGNLHAETQAQSQRLAESLSLEIRDHLQAMQRFANSWQLQDTLPTGGQWAAQAAPYHQDFQYFLNIAFIDTDSRIRRVHPANATNQRLLGRRLFDEQPAGRSALEEALSNGEMGRTGIIDLLQGEPGIIHYLPVLDDDSQRPRGAVGMVVSLPALADTLFRQTNPSHFGLTLMTPDRTLAERQATSRLATWQHRSAIDLDGLSLTLTSRPTLSLLLSRLSRQPVVSLTIGLLLAYLLFMVLFAHQHMDTQQRLMRRSNRELRHEVRSRTRLQKEVEWLASHDDLTKLPNRRQFMWDLERHGQTRPLSLLICDIDHFKQVNDAFGHLQGDRYLKSIGELGRDIIESVDGVFARYGGEEFIACLPGHDAIMARDIAERLRVAIQQIDLRHADGSPLTISIGITTQVGGDLQTDTLLQAADEALYAAKAGGRNRVIIAPPP</sequence>
<dbReference type="SMART" id="SM01079">
    <property type="entry name" value="CHASE"/>
    <property type="match status" value="1"/>
</dbReference>
<dbReference type="Proteomes" id="UP000326725">
    <property type="component" value="Unassembled WGS sequence"/>
</dbReference>
<keyword evidence="12" id="KW-1185">Reference proteome</keyword>
<evidence type="ECO:0000259" key="9">
    <source>
        <dbReference type="PROSITE" id="PS50839"/>
    </source>
</evidence>
<keyword evidence="11" id="KW-0548">Nucleotidyltransferase</keyword>
<evidence type="ECO:0000313" key="12">
    <source>
        <dbReference type="Proteomes" id="UP000326725"/>
    </source>
</evidence>
<dbReference type="CDD" id="cd01949">
    <property type="entry name" value="GGDEF"/>
    <property type="match status" value="1"/>
</dbReference>
<dbReference type="AlphaFoldDB" id="A0A5K1I3N8"/>
<gene>
    <name evidence="11" type="primary">ydaM_2</name>
    <name evidence="11" type="ORF">HALO32_02089</name>
</gene>
<evidence type="ECO:0000256" key="7">
    <source>
        <dbReference type="ARBA" id="ARBA00034247"/>
    </source>
</evidence>
<protein>
    <recommendedName>
        <fullName evidence="3">diguanylate cyclase</fullName>
        <ecNumber evidence="3">2.7.7.65</ecNumber>
    </recommendedName>
</protein>
<dbReference type="EMBL" id="CABVOU010000033">
    <property type="protein sequence ID" value="VVZ96005.1"/>
    <property type="molecule type" value="Genomic_DNA"/>
</dbReference>
<feature type="transmembrane region" description="Helical" evidence="8">
    <location>
        <begin position="103"/>
        <end position="122"/>
    </location>
</feature>
<dbReference type="GO" id="GO:0052621">
    <property type="term" value="F:diguanylate cyclase activity"/>
    <property type="evidence" value="ECO:0007669"/>
    <property type="project" value="UniProtKB-EC"/>
</dbReference>
<dbReference type="NCBIfam" id="TIGR00254">
    <property type="entry name" value="GGDEF"/>
    <property type="match status" value="1"/>
</dbReference>
<dbReference type="PANTHER" id="PTHR45138:SF9">
    <property type="entry name" value="DIGUANYLATE CYCLASE DGCM-RELATED"/>
    <property type="match status" value="1"/>
</dbReference>
<evidence type="ECO:0000256" key="2">
    <source>
        <dbReference type="ARBA" id="ARBA00004370"/>
    </source>
</evidence>
<dbReference type="InterPro" id="IPR000160">
    <property type="entry name" value="GGDEF_dom"/>
</dbReference>
<accession>A0A5K1I3N8</accession>
<comment type="cofactor">
    <cofactor evidence="1">
        <name>Mg(2+)</name>
        <dbReference type="ChEBI" id="CHEBI:18420"/>
    </cofactor>
</comment>
<dbReference type="Pfam" id="PF03924">
    <property type="entry name" value="CHASE"/>
    <property type="match status" value="1"/>
</dbReference>
<dbReference type="InterPro" id="IPR029787">
    <property type="entry name" value="Nucleotide_cyclase"/>
</dbReference>
<evidence type="ECO:0000259" key="10">
    <source>
        <dbReference type="PROSITE" id="PS50887"/>
    </source>
</evidence>
<feature type="transmembrane region" description="Helical" evidence="8">
    <location>
        <begin position="31"/>
        <end position="49"/>
    </location>
</feature>
<comment type="subcellular location">
    <subcellularLocation>
        <location evidence="2">Membrane</location>
    </subcellularLocation>
</comment>
<keyword evidence="6 8" id="KW-0472">Membrane</keyword>
<proteinExistence type="predicted"/>
<dbReference type="RefSeq" id="WP_151443798.1">
    <property type="nucleotide sequence ID" value="NZ_CABVOU010000033.1"/>
</dbReference>
<evidence type="ECO:0000256" key="6">
    <source>
        <dbReference type="ARBA" id="ARBA00023136"/>
    </source>
</evidence>
<feature type="transmembrane region" description="Helical" evidence="8">
    <location>
        <begin position="438"/>
        <end position="458"/>
    </location>
</feature>
<dbReference type="EC" id="2.7.7.65" evidence="3"/>
<keyword evidence="5 8" id="KW-1133">Transmembrane helix</keyword>
<comment type="catalytic activity">
    <reaction evidence="7">
        <text>2 GTP = 3',3'-c-di-GMP + 2 diphosphate</text>
        <dbReference type="Rhea" id="RHEA:24898"/>
        <dbReference type="ChEBI" id="CHEBI:33019"/>
        <dbReference type="ChEBI" id="CHEBI:37565"/>
        <dbReference type="ChEBI" id="CHEBI:58805"/>
        <dbReference type="EC" id="2.7.7.65"/>
    </reaction>
</comment>
<evidence type="ECO:0000256" key="3">
    <source>
        <dbReference type="ARBA" id="ARBA00012528"/>
    </source>
</evidence>
<dbReference type="GO" id="GO:0005886">
    <property type="term" value="C:plasma membrane"/>
    <property type="evidence" value="ECO:0007669"/>
    <property type="project" value="TreeGrafter"/>
</dbReference>
<dbReference type="Pfam" id="PF00990">
    <property type="entry name" value="GGDEF"/>
    <property type="match status" value="1"/>
</dbReference>
<dbReference type="GO" id="GO:1902201">
    <property type="term" value="P:negative regulation of bacterial-type flagellum-dependent cell motility"/>
    <property type="evidence" value="ECO:0007669"/>
    <property type="project" value="TreeGrafter"/>
</dbReference>
<dbReference type="GO" id="GO:0007165">
    <property type="term" value="P:signal transduction"/>
    <property type="evidence" value="ECO:0007669"/>
    <property type="project" value="UniProtKB-ARBA"/>
</dbReference>
<dbReference type="PROSITE" id="PS50839">
    <property type="entry name" value="CHASE"/>
    <property type="match status" value="1"/>
</dbReference>
<keyword evidence="4 8" id="KW-0812">Transmembrane</keyword>
<feature type="transmembrane region" description="Helical" evidence="8">
    <location>
        <begin position="61"/>
        <end position="83"/>
    </location>
</feature>